<evidence type="ECO:0000313" key="3">
    <source>
        <dbReference type="Proteomes" id="UP001300496"/>
    </source>
</evidence>
<keyword evidence="1" id="KW-0812">Transmembrane</keyword>
<sequence>MPASPAERLAALLVGLEGLALVTIAGWEIVALAAGDTESVTSAVALLVLTVVGAVAVIAFAVGIARGQSWGRSGGVVTQLLLLAVAAGALTGLDAQPATAVLLALPAVVTLAVLIAAARRAGARRSAEEITRGS</sequence>
<keyword evidence="2" id="KW-0418">Kinase</keyword>
<organism evidence="2 3">
    <name type="scientific">Microbacterium memoriense</name>
    <dbReference type="NCBI Taxonomy" id="2978350"/>
    <lineage>
        <taxon>Bacteria</taxon>
        <taxon>Bacillati</taxon>
        <taxon>Actinomycetota</taxon>
        <taxon>Actinomycetes</taxon>
        <taxon>Micrococcales</taxon>
        <taxon>Microbacteriaceae</taxon>
        <taxon>Microbacterium</taxon>
    </lineage>
</organism>
<dbReference type="RefSeq" id="WP_261607364.1">
    <property type="nucleotide sequence ID" value="NZ_JAODOR010000011.1"/>
</dbReference>
<reference evidence="2 3" key="1">
    <citation type="journal article" date="2024" name="Int. J. Syst. Evol. Microbiol.">
        <title>Microbacterium memoriense sp. nov., a member of the Actinomycetota from marine beach sediment of the north coast of Portugal.</title>
        <authorList>
            <person name="Santos J.D.N.D."/>
            <person name="Klimek D."/>
            <person name="Calusinska M."/>
            <person name="Lobo-da-Cunha A."/>
            <person name="Catita J."/>
            <person name="Goncalves H."/>
            <person name="Gonzalez I."/>
            <person name="Lage O.M."/>
        </authorList>
    </citation>
    <scope>NUCLEOTIDE SEQUENCE [LARGE SCALE GENOMIC DNA]</scope>
    <source>
        <strain evidence="2 3">PMIC_1C1B</strain>
    </source>
</reference>
<keyword evidence="2" id="KW-0808">Transferase</keyword>
<protein>
    <submittedName>
        <fullName evidence="2">Histidine kinase</fullName>
    </submittedName>
</protein>
<name>A0ABT2PE33_9MICO</name>
<comment type="caution">
    <text evidence="2">The sequence shown here is derived from an EMBL/GenBank/DDBJ whole genome shotgun (WGS) entry which is preliminary data.</text>
</comment>
<keyword evidence="1" id="KW-0472">Membrane</keyword>
<keyword evidence="1" id="KW-1133">Transmembrane helix</keyword>
<feature type="transmembrane region" description="Helical" evidence="1">
    <location>
        <begin position="12"/>
        <end position="34"/>
    </location>
</feature>
<keyword evidence="3" id="KW-1185">Reference proteome</keyword>
<dbReference type="Proteomes" id="UP001300496">
    <property type="component" value="Unassembled WGS sequence"/>
</dbReference>
<dbReference type="GO" id="GO:0016301">
    <property type="term" value="F:kinase activity"/>
    <property type="evidence" value="ECO:0007669"/>
    <property type="project" value="UniProtKB-KW"/>
</dbReference>
<feature type="transmembrane region" description="Helical" evidence="1">
    <location>
        <begin position="99"/>
        <end position="118"/>
    </location>
</feature>
<evidence type="ECO:0000256" key="1">
    <source>
        <dbReference type="SAM" id="Phobius"/>
    </source>
</evidence>
<dbReference type="EMBL" id="JAODOR010000011">
    <property type="protein sequence ID" value="MCT9002839.1"/>
    <property type="molecule type" value="Genomic_DNA"/>
</dbReference>
<feature type="transmembrane region" description="Helical" evidence="1">
    <location>
        <begin position="76"/>
        <end position="93"/>
    </location>
</feature>
<feature type="transmembrane region" description="Helical" evidence="1">
    <location>
        <begin position="40"/>
        <end position="64"/>
    </location>
</feature>
<evidence type="ECO:0000313" key="2">
    <source>
        <dbReference type="EMBL" id="MCT9002839.1"/>
    </source>
</evidence>
<accession>A0ABT2PE33</accession>
<gene>
    <name evidence="2" type="ORF">N4R40_10725</name>
</gene>
<proteinExistence type="predicted"/>